<proteinExistence type="inferred from homology"/>
<dbReference type="GO" id="GO:0003684">
    <property type="term" value="F:damaged DNA binding"/>
    <property type="evidence" value="ECO:0007669"/>
    <property type="project" value="InterPro"/>
</dbReference>
<dbReference type="PANTHER" id="PTHR45990">
    <property type="entry name" value="DNA REPAIR PROTEIN REV1"/>
    <property type="match status" value="1"/>
</dbReference>
<dbReference type="EC" id="2.7.7.7" evidence="4"/>
<comment type="similarity">
    <text evidence="1">Belongs to the DNA polymerase type-Y family.</text>
</comment>
<evidence type="ECO:0000313" key="4">
    <source>
        <dbReference type="EMBL" id="MBB5792036.1"/>
    </source>
</evidence>
<evidence type="ECO:0000256" key="1">
    <source>
        <dbReference type="ARBA" id="ARBA00010945"/>
    </source>
</evidence>
<dbReference type="Gene3D" id="3.40.1170.60">
    <property type="match status" value="1"/>
</dbReference>
<accession>A0A7W9GYJ7</accession>
<evidence type="ECO:0000256" key="2">
    <source>
        <dbReference type="ARBA" id="ARBA00025589"/>
    </source>
</evidence>
<dbReference type="Pfam" id="PF00817">
    <property type="entry name" value="IMS"/>
    <property type="match status" value="1"/>
</dbReference>
<dbReference type="InterPro" id="IPR043502">
    <property type="entry name" value="DNA/RNA_pol_sf"/>
</dbReference>
<dbReference type="AlphaFoldDB" id="A0A7W9GYJ7"/>
<dbReference type="InterPro" id="IPR043128">
    <property type="entry name" value="Rev_trsase/Diguanyl_cyclase"/>
</dbReference>
<name>A0A7W9GYJ7_9ACTN</name>
<gene>
    <name evidence="4" type="ORF">HD601_006611</name>
</gene>
<dbReference type="PANTHER" id="PTHR45990:SF1">
    <property type="entry name" value="DNA REPAIR PROTEIN REV1"/>
    <property type="match status" value="1"/>
</dbReference>
<keyword evidence="4" id="KW-0808">Transferase</keyword>
<keyword evidence="5" id="KW-1185">Reference proteome</keyword>
<dbReference type="GO" id="GO:0003887">
    <property type="term" value="F:DNA-directed DNA polymerase activity"/>
    <property type="evidence" value="ECO:0007669"/>
    <property type="project" value="UniProtKB-EC"/>
</dbReference>
<reference evidence="4 5" key="1">
    <citation type="submission" date="2020-08" db="EMBL/GenBank/DDBJ databases">
        <title>Sequencing the genomes of 1000 actinobacteria strains.</title>
        <authorList>
            <person name="Klenk H.-P."/>
        </authorList>
    </citation>
    <scope>NUCLEOTIDE SEQUENCE [LARGE SCALE GENOMIC DNA]</scope>
    <source>
        <strain evidence="4 5">DSM 102122</strain>
    </source>
</reference>
<dbReference type="Gene3D" id="3.30.70.270">
    <property type="match status" value="1"/>
</dbReference>
<dbReference type="GO" id="GO:0017125">
    <property type="term" value="F:deoxycytidyl transferase activity"/>
    <property type="evidence" value="ECO:0007669"/>
    <property type="project" value="TreeGrafter"/>
</dbReference>
<dbReference type="GO" id="GO:0042276">
    <property type="term" value="P:error-prone translesion synthesis"/>
    <property type="evidence" value="ECO:0007669"/>
    <property type="project" value="TreeGrafter"/>
</dbReference>
<comment type="function">
    <text evidence="2">Poorly processive, error-prone DNA polymerase involved in untargeted mutagenesis. Copies undamaged DNA at stalled replication forks, which arise in vivo from mismatched or misaligned primer ends. These misaligned primers can be extended by PolIV. Exhibits no 3'-5' exonuclease (proofreading) activity. May be involved in translesional synthesis, in conjunction with the beta clamp from PolIII.</text>
</comment>
<dbReference type="InterPro" id="IPR001126">
    <property type="entry name" value="UmuC"/>
</dbReference>
<sequence length="313" mass="33442">MAAGDVVIACASYEAREWGVQAGMPVGTALAVCPQLRVVPLRSDAYTEASAALFGVFGRFAARVEAGSMEEAFLDTRATSWASIDQLATTIQRAVRHETGLPVTLGAGRTKLMAKLASRSVKPRGLRVILPAEERYLRPALRIDELWGVGDVTHQRLRQHNVRTVADLALVHPDLLRDIAGTLMARRLTEIAAGTDDATVRAPRPRKSFSVQRVVPRGSTVDAAAISDELSGRLRTAGLTATVVALKVLYAGRLEHGDRARLLEPTDDAGTLTAALRPMLGAATARRIERVGVTVTGLQPADAAVQLTLDTGF</sequence>
<evidence type="ECO:0000259" key="3">
    <source>
        <dbReference type="PROSITE" id="PS50173"/>
    </source>
</evidence>
<organism evidence="4 5">
    <name type="scientific">Jiangella mangrovi</name>
    <dbReference type="NCBI Taxonomy" id="1524084"/>
    <lineage>
        <taxon>Bacteria</taxon>
        <taxon>Bacillati</taxon>
        <taxon>Actinomycetota</taxon>
        <taxon>Actinomycetes</taxon>
        <taxon>Jiangellales</taxon>
        <taxon>Jiangellaceae</taxon>
        <taxon>Jiangella</taxon>
    </lineage>
</organism>
<dbReference type="SUPFAM" id="SSF56672">
    <property type="entry name" value="DNA/RNA polymerases"/>
    <property type="match status" value="1"/>
</dbReference>
<evidence type="ECO:0000313" key="5">
    <source>
        <dbReference type="Proteomes" id="UP000542813"/>
    </source>
</evidence>
<dbReference type="Gene3D" id="1.10.150.20">
    <property type="entry name" value="5' to 3' exonuclease, C-terminal subdomain"/>
    <property type="match status" value="1"/>
</dbReference>
<dbReference type="EMBL" id="JACHMM010000001">
    <property type="protein sequence ID" value="MBB5792036.1"/>
    <property type="molecule type" value="Genomic_DNA"/>
</dbReference>
<dbReference type="InterPro" id="IPR036775">
    <property type="entry name" value="DNA_pol_Y-fam_lit_finger_sf"/>
</dbReference>
<dbReference type="GO" id="GO:0070987">
    <property type="term" value="P:error-free translesion synthesis"/>
    <property type="evidence" value="ECO:0007669"/>
    <property type="project" value="TreeGrafter"/>
</dbReference>
<keyword evidence="4" id="KW-0548">Nucleotidyltransferase</keyword>
<feature type="domain" description="UmuC" evidence="3">
    <location>
        <begin position="1"/>
        <end position="150"/>
    </location>
</feature>
<dbReference type="PROSITE" id="PS50173">
    <property type="entry name" value="UMUC"/>
    <property type="match status" value="1"/>
</dbReference>
<dbReference type="SUPFAM" id="SSF100879">
    <property type="entry name" value="Lesion bypass DNA polymerase (Y-family), little finger domain"/>
    <property type="match status" value="1"/>
</dbReference>
<dbReference type="InterPro" id="IPR017961">
    <property type="entry name" value="DNA_pol_Y-fam_little_finger"/>
</dbReference>
<dbReference type="Gene3D" id="3.30.1490.100">
    <property type="entry name" value="DNA polymerase, Y-family, little finger domain"/>
    <property type="match status" value="1"/>
</dbReference>
<dbReference type="Proteomes" id="UP000542813">
    <property type="component" value="Unassembled WGS sequence"/>
</dbReference>
<comment type="caution">
    <text evidence="4">The sequence shown here is derived from an EMBL/GenBank/DDBJ whole genome shotgun (WGS) entry which is preliminary data.</text>
</comment>
<protein>
    <submittedName>
        <fullName evidence="4">DNA polymerase-4</fullName>
        <ecNumber evidence="4">2.7.7.7</ecNumber>
    </submittedName>
</protein>
<dbReference type="Pfam" id="PF11799">
    <property type="entry name" value="IMS_C"/>
    <property type="match status" value="1"/>
</dbReference>
<dbReference type="GO" id="GO:0006281">
    <property type="term" value="P:DNA repair"/>
    <property type="evidence" value="ECO:0007669"/>
    <property type="project" value="InterPro"/>
</dbReference>